<organism evidence="1 2">
    <name type="scientific">Pseudacidovorax intermedius</name>
    <dbReference type="NCBI Taxonomy" id="433924"/>
    <lineage>
        <taxon>Bacteria</taxon>
        <taxon>Pseudomonadati</taxon>
        <taxon>Pseudomonadota</taxon>
        <taxon>Betaproteobacteria</taxon>
        <taxon>Burkholderiales</taxon>
        <taxon>Comamonadaceae</taxon>
        <taxon>Pseudacidovorax</taxon>
    </lineage>
</organism>
<accession>A0A147GYY5</accession>
<keyword evidence="2" id="KW-1185">Reference proteome</keyword>
<name>A0A147GYY5_9BURK</name>
<evidence type="ECO:0000313" key="1">
    <source>
        <dbReference type="EMBL" id="KTT22725.1"/>
    </source>
</evidence>
<reference evidence="1 2" key="1">
    <citation type="journal article" date="2016" name="Front. Microbiol.">
        <title>Genomic Resource of Rice Seed Associated Bacteria.</title>
        <authorList>
            <person name="Midha S."/>
            <person name="Bansal K."/>
            <person name="Sharma S."/>
            <person name="Kumar N."/>
            <person name="Patil P.P."/>
            <person name="Chaudhry V."/>
            <person name="Patil P.B."/>
        </authorList>
    </citation>
    <scope>NUCLEOTIDE SEQUENCE [LARGE SCALE GENOMIC DNA]</scope>
    <source>
        <strain evidence="1 2">NS331</strain>
    </source>
</reference>
<dbReference type="EMBL" id="LDSL01000054">
    <property type="protein sequence ID" value="KTT22725.1"/>
    <property type="molecule type" value="Genomic_DNA"/>
</dbReference>
<sequence length="321" mass="35601">MKIYTAGWALENPAFNVFKRFLQRNASRIEVGGILYPKRVPPSIEGIPVIEFADGRTRFDGPLVDCMHRDNSSLRDVFARWCEAEGVPLISAPQLVSRLIAEDTGDTWCLPFEAVSGADIRALAAKPLPGMIEGRFADIRSWHLAQKLHDILASSHWDRLLDFDQDDTLDAALLRTVQELWTTLAPARCRILGPAAQFLDVLLGLMRHGLDVCDVVITQSQWRALGPRGSFYVCCFGERLVVIDDEAAQPPAPGEWHLSDSLDALLSRTGVAMPSGPVVVRLRGSLVDYHRMASHWAGKDFRVSLVQPDIVTDHLIATVLC</sequence>
<evidence type="ECO:0000313" key="2">
    <source>
        <dbReference type="Proteomes" id="UP000072741"/>
    </source>
</evidence>
<dbReference type="AlphaFoldDB" id="A0A147GYY5"/>
<gene>
    <name evidence="1" type="ORF">NS331_09200</name>
</gene>
<proteinExistence type="predicted"/>
<comment type="caution">
    <text evidence="1">The sequence shown here is derived from an EMBL/GenBank/DDBJ whole genome shotgun (WGS) entry which is preliminary data.</text>
</comment>
<dbReference type="RefSeq" id="WP_058641709.1">
    <property type="nucleotide sequence ID" value="NZ_LDSL01000054.1"/>
</dbReference>
<protein>
    <submittedName>
        <fullName evidence="1">Uncharacterized protein</fullName>
    </submittedName>
</protein>
<dbReference type="Proteomes" id="UP000072741">
    <property type="component" value="Unassembled WGS sequence"/>
</dbReference>